<dbReference type="GO" id="GO:0003677">
    <property type="term" value="F:DNA binding"/>
    <property type="evidence" value="ECO:0007669"/>
    <property type="project" value="UniProtKB-KW"/>
</dbReference>
<feature type="domain" description="HTH luxR-type" evidence="6">
    <location>
        <begin position="155"/>
        <end position="220"/>
    </location>
</feature>
<keyword evidence="1 5" id="KW-0597">Phosphoprotein</keyword>
<dbReference type="PRINTS" id="PR00038">
    <property type="entry name" value="HTHLUXR"/>
</dbReference>
<gene>
    <name evidence="8" type="ORF">GCM10025872_13720</name>
</gene>
<evidence type="ECO:0000313" key="8">
    <source>
        <dbReference type="EMBL" id="BDZ57715.1"/>
    </source>
</evidence>
<dbReference type="PROSITE" id="PS50043">
    <property type="entry name" value="HTH_LUXR_2"/>
    <property type="match status" value="1"/>
</dbReference>
<keyword evidence="3 8" id="KW-0238">DNA-binding</keyword>
<evidence type="ECO:0000256" key="3">
    <source>
        <dbReference type="ARBA" id="ARBA00023125"/>
    </source>
</evidence>
<dbReference type="Pfam" id="PF00072">
    <property type="entry name" value="Response_reg"/>
    <property type="match status" value="1"/>
</dbReference>
<dbReference type="PROSITE" id="PS00622">
    <property type="entry name" value="HTH_LUXR_1"/>
    <property type="match status" value="1"/>
</dbReference>
<dbReference type="Gene3D" id="3.40.50.2300">
    <property type="match status" value="1"/>
</dbReference>
<dbReference type="InterPro" id="IPR000792">
    <property type="entry name" value="Tscrpt_reg_LuxR_C"/>
</dbReference>
<evidence type="ECO:0000256" key="4">
    <source>
        <dbReference type="ARBA" id="ARBA00023163"/>
    </source>
</evidence>
<keyword evidence="4" id="KW-0804">Transcription</keyword>
<evidence type="ECO:0000313" key="9">
    <source>
        <dbReference type="Proteomes" id="UP001321421"/>
    </source>
</evidence>
<evidence type="ECO:0000259" key="7">
    <source>
        <dbReference type="PROSITE" id="PS50110"/>
    </source>
</evidence>
<proteinExistence type="predicted"/>
<feature type="domain" description="Response regulatory" evidence="7">
    <location>
        <begin position="8"/>
        <end position="125"/>
    </location>
</feature>
<dbReference type="PANTHER" id="PTHR43214:SF24">
    <property type="entry name" value="TRANSCRIPTIONAL REGULATORY PROTEIN NARL-RELATED"/>
    <property type="match status" value="1"/>
</dbReference>
<dbReference type="Pfam" id="PF00196">
    <property type="entry name" value="GerE"/>
    <property type="match status" value="1"/>
</dbReference>
<name>A0ABM8H9Z6_9MICO</name>
<dbReference type="SUPFAM" id="SSF52172">
    <property type="entry name" value="CheY-like"/>
    <property type="match status" value="1"/>
</dbReference>
<dbReference type="PROSITE" id="PS50110">
    <property type="entry name" value="RESPONSE_REGULATORY"/>
    <property type="match status" value="1"/>
</dbReference>
<dbReference type="InterPro" id="IPR039420">
    <property type="entry name" value="WalR-like"/>
</dbReference>
<dbReference type="CDD" id="cd17535">
    <property type="entry name" value="REC_NarL-like"/>
    <property type="match status" value="1"/>
</dbReference>
<keyword evidence="9" id="KW-1185">Reference proteome</keyword>
<dbReference type="InterPro" id="IPR016032">
    <property type="entry name" value="Sig_transdc_resp-reg_C-effctor"/>
</dbReference>
<organism evidence="8 9">
    <name type="scientific">Barrientosiimonas endolithica</name>
    <dbReference type="NCBI Taxonomy" id="1535208"/>
    <lineage>
        <taxon>Bacteria</taxon>
        <taxon>Bacillati</taxon>
        <taxon>Actinomycetota</taxon>
        <taxon>Actinomycetes</taxon>
        <taxon>Micrococcales</taxon>
        <taxon>Dermacoccaceae</taxon>
        <taxon>Barrientosiimonas</taxon>
    </lineage>
</organism>
<evidence type="ECO:0000256" key="2">
    <source>
        <dbReference type="ARBA" id="ARBA00023015"/>
    </source>
</evidence>
<dbReference type="EMBL" id="AP027735">
    <property type="protein sequence ID" value="BDZ57715.1"/>
    <property type="molecule type" value="Genomic_DNA"/>
</dbReference>
<evidence type="ECO:0000259" key="6">
    <source>
        <dbReference type="PROSITE" id="PS50043"/>
    </source>
</evidence>
<dbReference type="InterPro" id="IPR058245">
    <property type="entry name" value="NreC/VraR/RcsB-like_REC"/>
</dbReference>
<dbReference type="SMART" id="SM00448">
    <property type="entry name" value="REC"/>
    <property type="match status" value="1"/>
</dbReference>
<accession>A0ABM8H9Z6</accession>
<feature type="modified residue" description="4-aspartylphosphate" evidence="5">
    <location>
        <position position="59"/>
    </location>
</feature>
<dbReference type="RefSeq" id="WP_289232662.1">
    <property type="nucleotide sequence ID" value="NZ_AP027735.1"/>
</dbReference>
<dbReference type="SUPFAM" id="SSF46894">
    <property type="entry name" value="C-terminal effector domain of the bipartite response regulators"/>
    <property type="match status" value="1"/>
</dbReference>
<dbReference type="CDD" id="cd06170">
    <property type="entry name" value="LuxR_C_like"/>
    <property type="match status" value="1"/>
</dbReference>
<dbReference type="PANTHER" id="PTHR43214">
    <property type="entry name" value="TWO-COMPONENT RESPONSE REGULATOR"/>
    <property type="match status" value="1"/>
</dbReference>
<sequence length="223" mass="23762">MPDATPIRLVLVDDDPLVRAGLQLILGGAPDIEVVDEATDGQAAVEVVGRLRPDIVLMDVRMPRLDGVAATEQILGRHGESVRVVVLTTFDTDDLVVRALRAGASGFLLKDTPPARLVEAVRSVADGHPILSPQITATLIAQVSGSPVDDRGARAQRLLATLSERELEVARAVGEGLSNAEISRTLYLSVPTVKTHVSRLLDKLGCSNRVQVALLVHDAEQGR</sequence>
<dbReference type="InterPro" id="IPR011006">
    <property type="entry name" value="CheY-like_superfamily"/>
</dbReference>
<dbReference type="SMART" id="SM00421">
    <property type="entry name" value="HTH_LUXR"/>
    <property type="match status" value="1"/>
</dbReference>
<dbReference type="InterPro" id="IPR001789">
    <property type="entry name" value="Sig_transdc_resp-reg_receiver"/>
</dbReference>
<dbReference type="Proteomes" id="UP001321421">
    <property type="component" value="Chromosome"/>
</dbReference>
<keyword evidence="2" id="KW-0805">Transcription regulation</keyword>
<protein>
    <submittedName>
        <fullName evidence="8">DNA-binding response regulator</fullName>
    </submittedName>
</protein>
<evidence type="ECO:0000256" key="1">
    <source>
        <dbReference type="ARBA" id="ARBA00022553"/>
    </source>
</evidence>
<evidence type="ECO:0000256" key="5">
    <source>
        <dbReference type="PROSITE-ProRule" id="PRU00169"/>
    </source>
</evidence>
<reference evidence="9" key="1">
    <citation type="journal article" date="2019" name="Int. J. Syst. Evol. Microbiol.">
        <title>The Global Catalogue of Microorganisms (GCM) 10K type strain sequencing project: providing services to taxonomists for standard genome sequencing and annotation.</title>
        <authorList>
            <consortium name="The Broad Institute Genomics Platform"/>
            <consortium name="The Broad Institute Genome Sequencing Center for Infectious Disease"/>
            <person name="Wu L."/>
            <person name="Ma J."/>
        </authorList>
    </citation>
    <scope>NUCLEOTIDE SEQUENCE [LARGE SCALE GENOMIC DNA]</scope>
    <source>
        <strain evidence="9">NBRC 110608</strain>
    </source>
</reference>